<dbReference type="KEGG" id="csq:CSCA_0838"/>
<protein>
    <submittedName>
        <fullName evidence="3">Pyridine nucleotide-disulfide oxidoreductase</fullName>
    </submittedName>
</protein>
<keyword evidence="1" id="KW-0560">Oxidoreductase</keyword>
<dbReference type="Pfam" id="PF07992">
    <property type="entry name" value="Pyr_redox_2"/>
    <property type="match status" value="1"/>
</dbReference>
<dbReference type="HOGENOM" id="CLU_030705_0_0_9"/>
<dbReference type="PRINTS" id="PR00469">
    <property type="entry name" value="PNDRDTASEII"/>
</dbReference>
<name>A0A0E3M5D2_CLOSL</name>
<dbReference type="PRINTS" id="PR00368">
    <property type="entry name" value="FADPNR"/>
</dbReference>
<evidence type="ECO:0000256" key="1">
    <source>
        <dbReference type="ARBA" id="ARBA00023002"/>
    </source>
</evidence>
<evidence type="ECO:0000313" key="3">
    <source>
        <dbReference type="EMBL" id="AKA67963.1"/>
    </source>
</evidence>
<dbReference type="GO" id="GO:0016491">
    <property type="term" value="F:oxidoreductase activity"/>
    <property type="evidence" value="ECO:0007669"/>
    <property type="project" value="UniProtKB-KW"/>
</dbReference>
<evidence type="ECO:0000313" key="4">
    <source>
        <dbReference type="Proteomes" id="UP000033115"/>
    </source>
</evidence>
<accession>A0A0E3M5D2</accession>
<dbReference type="InterPro" id="IPR023753">
    <property type="entry name" value="FAD/NAD-binding_dom"/>
</dbReference>
<organism evidence="3 4">
    <name type="scientific">Clostridium scatologenes</name>
    <dbReference type="NCBI Taxonomy" id="1548"/>
    <lineage>
        <taxon>Bacteria</taxon>
        <taxon>Bacillati</taxon>
        <taxon>Bacillota</taxon>
        <taxon>Clostridia</taxon>
        <taxon>Eubacteriales</taxon>
        <taxon>Clostridiaceae</taxon>
        <taxon>Clostridium</taxon>
    </lineage>
</organism>
<feature type="domain" description="FAD/NAD(P)-binding" evidence="2">
    <location>
        <begin position="6"/>
        <end position="312"/>
    </location>
</feature>
<dbReference type="PANTHER" id="PTHR42949">
    <property type="entry name" value="ANAEROBIC GLYCEROL-3-PHOSPHATE DEHYDROGENASE SUBUNIT B"/>
    <property type="match status" value="1"/>
</dbReference>
<dbReference type="PANTHER" id="PTHR42949:SF3">
    <property type="entry name" value="ANAEROBIC GLYCEROL-3-PHOSPHATE DEHYDROGENASE SUBUNIT B"/>
    <property type="match status" value="1"/>
</dbReference>
<proteinExistence type="predicted"/>
<dbReference type="STRING" id="1548.CSCA_0838"/>
<dbReference type="AlphaFoldDB" id="A0A0E3M5D2"/>
<keyword evidence="4" id="KW-1185">Reference proteome</keyword>
<dbReference type="InterPro" id="IPR036188">
    <property type="entry name" value="FAD/NAD-bd_sf"/>
</dbReference>
<sequence>MKRLDYDLVIIGGGPAGLSAALESKKNGVEKILICERGSHLGGILKQCIHNGFGLQYFKEELTGPEYAQRFIDNIQKTDIDIKLNTMVIDIFEDKKIAAVNSIDGLFEVETKALILAMGCRERTREALTIPGERPSGIMTAGTAQRYVNVEGFMPGREVVILGSGDIGLIMARRLTLEGANVKGVLEIMPYSTGLVRNKVQCLDDFNIPLLLNHTVTEIHGKERLEGVTIAKVDNHLKPIRETEKYINCDTLLLSVGLVPENELSKKIDINFDPVTKGAMVNEKRRTNVSWVFACGNVLHVHDLVDNVTAEGEIAGRAAAEYINSQLKVRQKKIEVKHGNNIAYVVPQFIEFDDLKQKNIKLYMRVRQPDDNIGVVLKDNNHSIIANFKKEIVTPGSMITLSVPVKLFSDDLDIIEVSISK</sequence>
<dbReference type="InterPro" id="IPR051691">
    <property type="entry name" value="Metab_Enz_Cyan_OpOx_G3PDH"/>
</dbReference>
<dbReference type="Proteomes" id="UP000033115">
    <property type="component" value="Chromosome"/>
</dbReference>
<reference evidence="3 4" key="1">
    <citation type="journal article" date="2015" name="J. Biotechnol.">
        <title>Complete genome sequence of a malodorant-producing acetogen, Clostridium scatologenes ATCC 25775(T).</title>
        <authorList>
            <person name="Zhu Z."/>
            <person name="Guo T."/>
            <person name="Zheng H."/>
            <person name="Song T."/>
            <person name="Ouyang P."/>
            <person name="Xie J."/>
        </authorList>
    </citation>
    <scope>NUCLEOTIDE SEQUENCE [LARGE SCALE GENOMIC DNA]</scope>
    <source>
        <strain evidence="3 4">ATCC 25775</strain>
    </source>
</reference>
<dbReference type="SUPFAM" id="SSF51905">
    <property type="entry name" value="FAD/NAD(P)-binding domain"/>
    <property type="match status" value="1"/>
</dbReference>
<evidence type="ECO:0000259" key="2">
    <source>
        <dbReference type="Pfam" id="PF07992"/>
    </source>
</evidence>
<dbReference type="RefSeq" id="WP_029162749.1">
    <property type="nucleotide sequence ID" value="NZ_CP009933.1"/>
</dbReference>
<dbReference type="EMBL" id="CP009933">
    <property type="protein sequence ID" value="AKA67963.1"/>
    <property type="molecule type" value="Genomic_DNA"/>
</dbReference>
<dbReference type="Gene3D" id="3.50.50.60">
    <property type="entry name" value="FAD/NAD(P)-binding domain"/>
    <property type="match status" value="2"/>
</dbReference>
<gene>
    <name evidence="3" type="ORF">CSCA_0838</name>
</gene>